<comment type="caution">
    <text evidence="3">The sequence shown here is derived from an EMBL/GenBank/DDBJ whole genome shotgun (WGS) entry which is preliminary data.</text>
</comment>
<feature type="domain" description="PD-(D/E)XK endonuclease-like" evidence="1">
    <location>
        <begin position="84"/>
        <end position="223"/>
    </location>
</feature>
<dbReference type="Pfam" id="PF13482">
    <property type="entry name" value="RNase_H_2"/>
    <property type="match status" value="1"/>
</dbReference>
<proteinExistence type="predicted"/>
<organism evidence="3 4">
    <name type="scientific">Anaerobaca lacustris</name>
    <dbReference type="NCBI Taxonomy" id="3044600"/>
    <lineage>
        <taxon>Bacteria</taxon>
        <taxon>Pseudomonadati</taxon>
        <taxon>Planctomycetota</taxon>
        <taxon>Phycisphaerae</taxon>
        <taxon>Sedimentisphaerales</taxon>
        <taxon>Anaerobacaceae</taxon>
        <taxon>Anaerobaca</taxon>
    </lineage>
</organism>
<dbReference type="Pfam" id="PF12705">
    <property type="entry name" value="PDDEXK_1"/>
    <property type="match status" value="1"/>
</dbReference>
<evidence type="ECO:0000259" key="2">
    <source>
        <dbReference type="Pfam" id="PF13482"/>
    </source>
</evidence>
<dbReference type="EMBL" id="JASCXX010000052">
    <property type="protein sequence ID" value="MDI6451760.1"/>
    <property type="molecule type" value="Genomic_DNA"/>
</dbReference>
<sequence length="495" mass="56074">MTKRITAAMLYDAIRCPHRVTLDLFGAPADRDQITAFVQLLWDRGYAYEQEIIRGLNVPFANLSSLSGDEKEAATLDAINRGDALVYSGRITAMDLVGEPDLLRREGLGYVAGDIKSGAGLEGANEDSDGRPKKHYAVQLALYTEILEGIGVSAGRTPFVWDIHADEVRYDLDSPQGQRKPESLWDSYQKILDLVRAIVSGRHHTLPALMSDCKLCHWRTLCKKHVREAGDLTLIPELGRATRDAMVSTIPTIDDLARADIGTWTKGKKTVFPGIGPDSLRKFQTRARLLTHPDAKPYVVHPVDLPPANTELFFDIETDPMRNICYLHGFVERKNSGDPAERYHSFLATSPTPEEEERAFAEAWAYIRSRRPCTIYYYSKYERTWWRQLQQRHPAVATQQDIEAIFDRSVSVDLYFDLQGCIEWPTNDYSVKTLATYLGFTWRDQEPSGAASIEWYHRWVESGDPAIRQRILDYNEDDCLAMRVLLDGVRALTAG</sequence>
<name>A0AAW6U4I0_9BACT</name>
<dbReference type="InterPro" id="IPR011604">
    <property type="entry name" value="PDDEXK-like_dom_sf"/>
</dbReference>
<evidence type="ECO:0000313" key="3">
    <source>
        <dbReference type="EMBL" id="MDI6451760.1"/>
    </source>
</evidence>
<evidence type="ECO:0000313" key="4">
    <source>
        <dbReference type="Proteomes" id="UP001431776"/>
    </source>
</evidence>
<protein>
    <submittedName>
        <fullName evidence="3">TM0106 family RecB-like putative nuclease</fullName>
    </submittedName>
</protein>
<dbReference type="Proteomes" id="UP001431776">
    <property type="component" value="Unassembled WGS sequence"/>
</dbReference>
<dbReference type="InterPro" id="IPR019993">
    <property type="entry name" value="RecB_nuclease_TM0106_put"/>
</dbReference>
<evidence type="ECO:0000259" key="1">
    <source>
        <dbReference type="Pfam" id="PF12705"/>
    </source>
</evidence>
<dbReference type="InterPro" id="IPR038720">
    <property type="entry name" value="YprB_RNase_H-like_dom"/>
</dbReference>
<dbReference type="InterPro" id="IPR038726">
    <property type="entry name" value="PDDEXK_AddAB-type"/>
</dbReference>
<dbReference type="RefSeq" id="WP_349247167.1">
    <property type="nucleotide sequence ID" value="NZ_JASCXX010000052.1"/>
</dbReference>
<dbReference type="AlphaFoldDB" id="A0AAW6U4I0"/>
<reference evidence="3" key="1">
    <citation type="submission" date="2023-05" db="EMBL/GenBank/DDBJ databases">
        <title>Anaerotaeda fermentans gen. nov., sp. nov., a novel anaerobic planctomycete of the new family within the order Sedimentisphaerales isolated from Taman Peninsula, Russia.</title>
        <authorList>
            <person name="Khomyakova M.A."/>
            <person name="Merkel A.Y."/>
            <person name="Slobodkin A.I."/>
        </authorList>
    </citation>
    <scope>NUCLEOTIDE SEQUENCE</scope>
    <source>
        <strain evidence="3">M17dextr</strain>
    </source>
</reference>
<dbReference type="Gene3D" id="3.90.320.10">
    <property type="match status" value="1"/>
</dbReference>
<feature type="domain" description="YprB ribonuclease H-like" evidence="2">
    <location>
        <begin position="312"/>
        <end position="486"/>
    </location>
</feature>
<dbReference type="NCBIfam" id="TIGR03491">
    <property type="entry name" value="TM0106 family RecB-like putative nuclease"/>
    <property type="match status" value="1"/>
</dbReference>
<accession>A0AAW6U4I0</accession>
<dbReference type="InterPro" id="IPR012337">
    <property type="entry name" value="RNaseH-like_sf"/>
</dbReference>
<gene>
    <name evidence="3" type="ORF">QJ522_22050</name>
</gene>
<dbReference type="SUPFAM" id="SSF53098">
    <property type="entry name" value="Ribonuclease H-like"/>
    <property type="match status" value="1"/>
</dbReference>
<keyword evidence="4" id="KW-1185">Reference proteome</keyword>